<dbReference type="InterPro" id="IPR049783">
    <property type="entry name" value="ABC_perm_TupB-like"/>
</dbReference>
<dbReference type="InterPro" id="IPR000515">
    <property type="entry name" value="MetI-like"/>
</dbReference>
<keyword evidence="4 5" id="KW-0472">Membrane</keyword>
<dbReference type="CDD" id="cd06261">
    <property type="entry name" value="TM_PBP2"/>
    <property type="match status" value="1"/>
</dbReference>
<protein>
    <submittedName>
        <fullName evidence="7">Tungstate uptake system permease protein TupB</fullName>
    </submittedName>
</protein>
<dbReference type="PROSITE" id="PS50928">
    <property type="entry name" value="ABC_TM1"/>
    <property type="match status" value="1"/>
</dbReference>
<feature type="domain" description="ABC transmembrane type-1" evidence="6">
    <location>
        <begin position="27"/>
        <end position="223"/>
    </location>
</feature>
<gene>
    <name evidence="7" type="primary">tupB</name>
    <name evidence="7" type="ORF">SIN8267_02888</name>
</gene>
<evidence type="ECO:0000256" key="1">
    <source>
        <dbReference type="ARBA" id="ARBA00004651"/>
    </source>
</evidence>
<keyword evidence="8" id="KW-1185">Reference proteome</keyword>
<evidence type="ECO:0000313" key="7">
    <source>
        <dbReference type="EMBL" id="CAH0992751.1"/>
    </source>
</evidence>
<evidence type="ECO:0000256" key="3">
    <source>
        <dbReference type="ARBA" id="ARBA00022989"/>
    </source>
</evidence>
<dbReference type="Proteomes" id="UP000838100">
    <property type="component" value="Unassembled WGS sequence"/>
</dbReference>
<evidence type="ECO:0000256" key="4">
    <source>
        <dbReference type="ARBA" id="ARBA00023136"/>
    </source>
</evidence>
<comment type="caution">
    <text evidence="7">The sequence shown here is derived from an EMBL/GenBank/DDBJ whole genome shotgun (WGS) entry which is preliminary data.</text>
</comment>
<dbReference type="InterPro" id="IPR035906">
    <property type="entry name" value="MetI-like_sf"/>
</dbReference>
<dbReference type="PANTHER" id="PTHR43632">
    <property type="entry name" value="PERMEASE COMPONENT OF TUNGSTATE ABC TRANSPORTER"/>
    <property type="match status" value="1"/>
</dbReference>
<keyword evidence="2 5" id="KW-0812">Transmembrane</keyword>
<reference evidence="7" key="1">
    <citation type="submission" date="2021-12" db="EMBL/GenBank/DDBJ databases">
        <authorList>
            <person name="Rodrigo-Torres L."/>
            <person name="Arahal R. D."/>
            <person name="Lucena T."/>
        </authorList>
    </citation>
    <scope>NUCLEOTIDE SEQUENCE</scope>
    <source>
        <strain evidence="7">CECT 8267</strain>
    </source>
</reference>
<evidence type="ECO:0000256" key="2">
    <source>
        <dbReference type="ARBA" id="ARBA00022692"/>
    </source>
</evidence>
<accession>A0ABM9AHQ3</accession>
<sequence>MSNDYDQLLVSALGLLLQADSELWGIVAVSLKVSLTALLIALVPAIFLAYTMVWARGFPRKTMLLVMRTLQSFPTVVIGLILYLALSRQGFFGHLELLFTTKAMIIAQVLLAFPILVTLAFSGFFSLQNKAMETAITLGMGRWSRLLLMAWECRLSLVTALVTALARIITEVGCSMMVGGNILYVTRNIPTAIALETAKGNFAQGVALGIVMLTMALCLNFVMSSLDGQRPGGHYEGRA</sequence>
<dbReference type="RefSeq" id="WP_237445428.1">
    <property type="nucleotide sequence ID" value="NZ_CAKLPX010000003.1"/>
</dbReference>
<evidence type="ECO:0000313" key="8">
    <source>
        <dbReference type="Proteomes" id="UP000838100"/>
    </source>
</evidence>
<dbReference type="Gene3D" id="1.10.3720.10">
    <property type="entry name" value="MetI-like"/>
    <property type="match status" value="1"/>
</dbReference>
<organism evidence="7 8">
    <name type="scientific">Sinobacterium norvegicum</name>
    <dbReference type="NCBI Taxonomy" id="1641715"/>
    <lineage>
        <taxon>Bacteria</taxon>
        <taxon>Pseudomonadati</taxon>
        <taxon>Pseudomonadota</taxon>
        <taxon>Gammaproteobacteria</taxon>
        <taxon>Cellvibrionales</taxon>
        <taxon>Spongiibacteraceae</taxon>
        <taxon>Sinobacterium</taxon>
    </lineage>
</organism>
<comment type="subcellular location">
    <subcellularLocation>
        <location evidence="1">Cell membrane</location>
        <topology evidence="1">Multi-pass membrane protein</topology>
    </subcellularLocation>
</comment>
<name>A0ABM9AHQ3_9GAMM</name>
<feature type="transmembrane region" description="Helical" evidence="5">
    <location>
        <begin position="105"/>
        <end position="125"/>
    </location>
</feature>
<feature type="transmembrane region" description="Helical" evidence="5">
    <location>
        <begin position="202"/>
        <end position="222"/>
    </location>
</feature>
<proteinExistence type="predicted"/>
<dbReference type="EMBL" id="CAKLPX010000003">
    <property type="protein sequence ID" value="CAH0992751.1"/>
    <property type="molecule type" value="Genomic_DNA"/>
</dbReference>
<evidence type="ECO:0000259" key="6">
    <source>
        <dbReference type="PROSITE" id="PS50928"/>
    </source>
</evidence>
<dbReference type="SUPFAM" id="SSF161098">
    <property type="entry name" value="MetI-like"/>
    <property type="match status" value="1"/>
</dbReference>
<dbReference type="NCBIfam" id="NF038017">
    <property type="entry name" value="ABC_perm1"/>
    <property type="match status" value="1"/>
</dbReference>
<feature type="transmembrane region" description="Helical" evidence="5">
    <location>
        <begin position="35"/>
        <end position="53"/>
    </location>
</feature>
<evidence type="ECO:0000256" key="5">
    <source>
        <dbReference type="SAM" id="Phobius"/>
    </source>
</evidence>
<feature type="transmembrane region" description="Helical" evidence="5">
    <location>
        <begin position="146"/>
        <end position="169"/>
    </location>
</feature>
<dbReference type="PANTHER" id="PTHR43632:SF1">
    <property type="entry name" value="PERMEASE COMPONENT OF TUNGSTATE ABC TRANSPORTER"/>
    <property type="match status" value="1"/>
</dbReference>
<keyword evidence="3 5" id="KW-1133">Transmembrane helix</keyword>
<feature type="transmembrane region" description="Helical" evidence="5">
    <location>
        <begin position="65"/>
        <end position="85"/>
    </location>
</feature>